<proteinExistence type="predicted"/>
<evidence type="ECO:0000313" key="2">
    <source>
        <dbReference type="EMBL" id="KHM52764.1"/>
    </source>
</evidence>
<dbReference type="RefSeq" id="WP_039206168.1">
    <property type="nucleotide sequence ID" value="NZ_JSCE01000054.1"/>
</dbReference>
<evidence type="ECO:0000259" key="1">
    <source>
        <dbReference type="PROSITE" id="PS50943"/>
    </source>
</evidence>
<comment type="caution">
    <text evidence="2">The sequence shown here is derived from an EMBL/GenBank/DDBJ whole genome shotgun (WGS) entry which is preliminary data.</text>
</comment>
<dbReference type="Pfam" id="PF01381">
    <property type="entry name" value="HTH_3"/>
    <property type="match status" value="1"/>
</dbReference>
<dbReference type="PROSITE" id="PS50943">
    <property type="entry name" value="HTH_CROC1"/>
    <property type="match status" value="1"/>
</dbReference>
<reference evidence="2 3" key="1">
    <citation type="journal article" date="2013" name="PLoS ONE">
        <title>Identification and characterization of three novel lipases belonging to families II and V from Anaerovibrio lipolyticus 5ST.</title>
        <authorList>
            <person name="Prive F."/>
            <person name="Kaderbhai N.N."/>
            <person name="Girdwood S."/>
            <person name="Worgan H.J."/>
            <person name="Pinloche E."/>
            <person name="Scollan N.D."/>
            <person name="Huws S.A."/>
            <person name="Newbold C.J."/>
        </authorList>
    </citation>
    <scope>NUCLEOTIDE SEQUENCE [LARGE SCALE GENOMIC DNA]</scope>
    <source>
        <strain evidence="2 3">5S</strain>
    </source>
</reference>
<dbReference type="GO" id="GO:0003677">
    <property type="term" value="F:DNA binding"/>
    <property type="evidence" value="ECO:0007669"/>
    <property type="project" value="InterPro"/>
</dbReference>
<feature type="domain" description="HTH cro/C1-type" evidence="1">
    <location>
        <begin position="7"/>
        <end position="61"/>
    </location>
</feature>
<dbReference type="EMBL" id="JSCE01000054">
    <property type="protein sequence ID" value="KHM52764.1"/>
    <property type="molecule type" value="Genomic_DNA"/>
</dbReference>
<name>A0A0B2JZ11_9FIRM</name>
<accession>A0A0B2JZ11</accession>
<sequence>MTINKKVKQYLEKKGIKQTTVAKAIRMKPVTLNAILNGRAEMRVDTLVKICSFLEIDTGIFFQVDSN</sequence>
<dbReference type="Proteomes" id="UP000030993">
    <property type="component" value="Unassembled WGS sequence"/>
</dbReference>
<organism evidence="2 3">
    <name type="scientific">Anaerovibrio lipolyticus</name>
    <dbReference type="NCBI Taxonomy" id="82374"/>
    <lineage>
        <taxon>Bacteria</taxon>
        <taxon>Bacillati</taxon>
        <taxon>Bacillota</taxon>
        <taxon>Negativicutes</taxon>
        <taxon>Selenomonadales</taxon>
        <taxon>Selenomonadaceae</taxon>
        <taxon>Anaerovibrio</taxon>
    </lineage>
</organism>
<dbReference type="SUPFAM" id="SSF47413">
    <property type="entry name" value="lambda repressor-like DNA-binding domains"/>
    <property type="match status" value="1"/>
</dbReference>
<gene>
    <name evidence="2" type="ORF">NZ47_02695</name>
</gene>
<dbReference type="Gene3D" id="1.10.260.40">
    <property type="entry name" value="lambda repressor-like DNA-binding domains"/>
    <property type="match status" value="1"/>
</dbReference>
<dbReference type="InterPro" id="IPR001387">
    <property type="entry name" value="Cro/C1-type_HTH"/>
</dbReference>
<dbReference type="SMART" id="SM00530">
    <property type="entry name" value="HTH_XRE"/>
    <property type="match status" value="1"/>
</dbReference>
<dbReference type="CDD" id="cd00093">
    <property type="entry name" value="HTH_XRE"/>
    <property type="match status" value="1"/>
</dbReference>
<protein>
    <recommendedName>
        <fullName evidence="1">HTH cro/C1-type domain-containing protein</fullName>
    </recommendedName>
</protein>
<dbReference type="InterPro" id="IPR010982">
    <property type="entry name" value="Lambda_DNA-bd_dom_sf"/>
</dbReference>
<evidence type="ECO:0000313" key="3">
    <source>
        <dbReference type="Proteomes" id="UP000030993"/>
    </source>
</evidence>
<keyword evidence="3" id="KW-1185">Reference proteome</keyword>
<dbReference type="AlphaFoldDB" id="A0A0B2JZ11"/>